<keyword evidence="3" id="KW-1133">Transmembrane helix</keyword>
<dbReference type="PROSITE" id="PS00135">
    <property type="entry name" value="TRYPSIN_SER"/>
    <property type="match status" value="1"/>
</dbReference>
<dbReference type="PANTHER" id="PTHR24260:SF136">
    <property type="entry name" value="GH08193P-RELATED"/>
    <property type="match status" value="1"/>
</dbReference>
<evidence type="ECO:0000313" key="6">
    <source>
        <dbReference type="EMBL" id="OMH86359.1"/>
    </source>
</evidence>
<feature type="transmembrane region" description="Helical" evidence="3">
    <location>
        <begin position="359"/>
        <end position="382"/>
    </location>
</feature>
<accession>A0A1R1PZJ5</accession>
<dbReference type="InterPro" id="IPR001314">
    <property type="entry name" value="Peptidase_S1A"/>
</dbReference>
<proteinExistence type="predicted"/>
<keyword evidence="4" id="KW-0732">Signal</keyword>
<evidence type="ECO:0000259" key="5">
    <source>
        <dbReference type="PROSITE" id="PS50240"/>
    </source>
</evidence>
<dbReference type="SMART" id="SM00020">
    <property type="entry name" value="Tryp_SPc"/>
    <property type="match status" value="1"/>
</dbReference>
<comment type="caution">
    <text evidence="6">The sequence shown here is derived from an EMBL/GenBank/DDBJ whole genome shotgun (WGS) entry which is preliminary data.</text>
</comment>
<reference evidence="7" key="1">
    <citation type="submission" date="2017-01" db="EMBL/GenBank/DDBJ databases">
        <authorList>
            <person name="Wang Y."/>
            <person name="White M."/>
            <person name="Kvist S."/>
            <person name="Moncalvo J.-M."/>
        </authorList>
    </citation>
    <scope>NUCLEOTIDE SEQUENCE [LARGE SCALE GENOMIC DNA]</scope>
    <source>
        <strain evidence="7">COL-18-3</strain>
    </source>
</reference>
<dbReference type="AlphaFoldDB" id="A0A1R1PZJ5"/>
<organism evidence="6 7">
    <name type="scientific">Zancudomyces culisetae</name>
    <name type="common">Gut fungus</name>
    <name type="synonym">Smittium culisetae</name>
    <dbReference type="NCBI Taxonomy" id="1213189"/>
    <lineage>
        <taxon>Eukaryota</taxon>
        <taxon>Fungi</taxon>
        <taxon>Fungi incertae sedis</taxon>
        <taxon>Zoopagomycota</taxon>
        <taxon>Kickxellomycotina</taxon>
        <taxon>Harpellomycetes</taxon>
        <taxon>Harpellales</taxon>
        <taxon>Legeriomycetaceae</taxon>
        <taxon>Zancudomyces</taxon>
    </lineage>
</organism>
<feature type="domain" description="Peptidase S1" evidence="5">
    <location>
        <begin position="36"/>
        <end position="338"/>
    </location>
</feature>
<sequence length="384" mass="41580">MISTLLLWYLSISQALGDNVTDLQPNTGPKKSGERIVGGLNANIVDFPFAVTIYNTESQKLEKDGVIDICTGSLLKPNIVVTAAHCVTSISDGKTPIDTKYLYISAGSTQLRLSSIPSSSTPGLIDGIYGTNKIVINENYDPSIGFADIAILFLTVSIESKNGIPINAFNGELNINNDVTWQQPNLNSGKSVSRDAELVVAGWGVDSPKRVVSSNLKYVTYMLPNITSTENSYHLCTQLSSIWSSNNYLATPLFCIPNVNSIGPCFGDSGGPLTVRDVNNHDSTYLLGITSAIRFLELSSSSSGGSSGQDQFVCGRSDTATYYTNVYYYLDWISAVTNVNRSSFLDQEYVFTGKGTGRLGMLFSSGIFGSLGMIWLLFMTLIHF</sequence>
<keyword evidence="3" id="KW-0472">Membrane</keyword>
<protein>
    <submittedName>
        <fullName evidence="6">Hypodermin-B</fullName>
    </submittedName>
</protein>
<evidence type="ECO:0000256" key="2">
    <source>
        <dbReference type="RuleBase" id="RU363034"/>
    </source>
</evidence>
<dbReference type="InterPro" id="IPR043504">
    <property type="entry name" value="Peptidase_S1_PA_chymotrypsin"/>
</dbReference>
<dbReference type="InterPro" id="IPR009003">
    <property type="entry name" value="Peptidase_S1_PA"/>
</dbReference>
<dbReference type="GO" id="GO:0006508">
    <property type="term" value="P:proteolysis"/>
    <property type="evidence" value="ECO:0007669"/>
    <property type="project" value="UniProtKB-KW"/>
</dbReference>
<evidence type="ECO:0000256" key="1">
    <source>
        <dbReference type="ARBA" id="ARBA00023157"/>
    </source>
</evidence>
<feature type="chain" id="PRO_5012548598" evidence="4">
    <location>
        <begin position="18"/>
        <end position="384"/>
    </location>
</feature>
<dbReference type="PROSITE" id="PS50240">
    <property type="entry name" value="TRYPSIN_DOM"/>
    <property type="match status" value="1"/>
</dbReference>
<evidence type="ECO:0000256" key="3">
    <source>
        <dbReference type="SAM" id="Phobius"/>
    </source>
</evidence>
<keyword evidence="1" id="KW-1015">Disulfide bond</keyword>
<dbReference type="Proteomes" id="UP000188320">
    <property type="component" value="Unassembled WGS sequence"/>
</dbReference>
<keyword evidence="2" id="KW-0378">Hydrolase</keyword>
<dbReference type="Pfam" id="PF00089">
    <property type="entry name" value="Trypsin"/>
    <property type="match status" value="1"/>
</dbReference>
<keyword evidence="2" id="KW-0645">Protease</keyword>
<keyword evidence="7" id="KW-1185">Reference proteome</keyword>
<dbReference type="OrthoDB" id="6380398at2759"/>
<dbReference type="SUPFAM" id="SSF50494">
    <property type="entry name" value="Trypsin-like serine proteases"/>
    <property type="match status" value="1"/>
</dbReference>
<evidence type="ECO:0000313" key="7">
    <source>
        <dbReference type="Proteomes" id="UP000188320"/>
    </source>
</evidence>
<dbReference type="GO" id="GO:0004252">
    <property type="term" value="F:serine-type endopeptidase activity"/>
    <property type="evidence" value="ECO:0007669"/>
    <property type="project" value="InterPro"/>
</dbReference>
<dbReference type="InterPro" id="IPR018114">
    <property type="entry name" value="TRYPSIN_HIS"/>
</dbReference>
<dbReference type="InterPro" id="IPR051333">
    <property type="entry name" value="CLIP_Serine_Protease"/>
</dbReference>
<dbReference type="EMBL" id="LSSK01000007">
    <property type="protein sequence ID" value="OMH86359.1"/>
    <property type="molecule type" value="Genomic_DNA"/>
</dbReference>
<dbReference type="PROSITE" id="PS00134">
    <property type="entry name" value="TRYPSIN_HIS"/>
    <property type="match status" value="1"/>
</dbReference>
<name>A0A1R1PZJ5_ZANCU</name>
<dbReference type="PANTHER" id="PTHR24260">
    <property type="match status" value="1"/>
</dbReference>
<gene>
    <name evidence="6" type="ORF">AX774_g80</name>
</gene>
<dbReference type="PRINTS" id="PR00722">
    <property type="entry name" value="CHYMOTRYPSIN"/>
</dbReference>
<dbReference type="Gene3D" id="2.40.10.10">
    <property type="entry name" value="Trypsin-like serine proteases"/>
    <property type="match status" value="1"/>
</dbReference>
<dbReference type="InterPro" id="IPR001254">
    <property type="entry name" value="Trypsin_dom"/>
</dbReference>
<keyword evidence="3" id="KW-0812">Transmembrane</keyword>
<feature type="signal peptide" evidence="4">
    <location>
        <begin position="1"/>
        <end position="17"/>
    </location>
</feature>
<dbReference type="InterPro" id="IPR033116">
    <property type="entry name" value="TRYPSIN_SER"/>
</dbReference>
<evidence type="ECO:0000256" key="4">
    <source>
        <dbReference type="SAM" id="SignalP"/>
    </source>
</evidence>
<keyword evidence="2" id="KW-0720">Serine protease</keyword>